<dbReference type="Pfam" id="PF00847">
    <property type="entry name" value="AP2"/>
    <property type="match status" value="1"/>
</dbReference>
<dbReference type="Proteomes" id="UP000501690">
    <property type="component" value="Linkage Group LG7"/>
</dbReference>
<name>A0A4D6ML71_VIGUN</name>
<reference evidence="9 10" key="1">
    <citation type="submission" date="2019-04" db="EMBL/GenBank/DDBJ databases">
        <title>An improved genome assembly and genetic linkage map for asparagus bean, Vigna unguiculata ssp. sesquipedialis.</title>
        <authorList>
            <person name="Xia Q."/>
            <person name="Zhang R."/>
            <person name="Dong Y."/>
        </authorList>
    </citation>
    <scope>NUCLEOTIDE SEQUENCE [LARGE SCALE GENOMIC DNA]</scope>
    <source>
        <tissue evidence="9">Leaf</tissue>
    </source>
</reference>
<comment type="subcellular location">
    <subcellularLocation>
        <location evidence="1">Nucleus</location>
    </subcellularLocation>
</comment>
<feature type="compositionally biased region" description="Polar residues" evidence="7">
    <location>
        <begin position="199"/>
        <end position="229"/>
    </location>
</feature>
<dbReference type="GO" id="GO:0006950">
    <property type="term" value="P:response to stress"/>
    <property type="evidence" value="ECO:0007669"/>
    <property type="project" value="TreeGrafter"/>
</dbReference>
<evidence type="ECO:0000313" key="10">
    <source>
        <dbReference type="Proteomes" id="UP000501690"/>
    </source>
</evidence>
<evidence type="ECO:0000256" key="3">
    <source>
        <dbReference type="ARBA" id="ARBA00023125"/>
    </source>
</evidence>
<comment type="similarity">
    <text evidence="6">Belongs to the AP2/ERF transcription factor family. ERF subfamily.</text>
</comment>
<keyword evidence="3" id="KW-0238">DNA-binding</keyword>
<gene>
    <name evidence="9" type="ORF">DEO72_LG7g2648</name>
</gene>
<feature type="compositionally biased region" description="Low complexity" evidence="7">
    <location>
        <begin position="110"/>
        <end position="132"/>
    </location>
</feature>
<organism evidence="9 10">
    <name type="scientific">Vigna unguiculata</name>
    <name type="common">Cowpea</name>
    <dbReference type="NCBI Taxonomy" id="3917"/>
    <lineage>
        <taxon>Eukaryota</taxon>
        <taxon>Viridiplantae</taxon>
        <taxon>Streptophyta</taxon>
        <taxon>Embryophyta</taxon>
        <taxon>Tracheophyta</taxon>
        <taxon>Spermatophyta</taxon>
        <taxon>Magnoliopsida</taxon>
        <taxon>eudicotyledons</taxon>
        <taxon>Gunneridae</taxon>
        <taxon>Pentapetalae</taxon>
        <taxon>rosids</taxon>
        <taxon>fabids</taxon>
        <taxon>Fabales</taxon>
        <taxon>Fabaceae</taxon>
        <taxon>Papilionoideae</taxon>
        <taxon>50 kb inversion clade</taxon>
        <taxon>NPAAA clade</taxon>
        <taxon>indigoferoid/millettioid clade</taxon>
        <taxon>Phaseoleae</taxon>
        <taxon>Vigna</taxon>
    </lineage>
</organism>
<dbReference type="PROSITE" id="PS51032">
    <property type="entry name" value="AP2_ERF"/>
    <property type="match status" value="1"/>
</dbReference>
<dbReference type="PANTHER" id="PTHR31241:SF24">
    <property type="entry name" value="ETHYLENE-RESPONSIVE TRANSCRIPTION FACTOR ABI4"/>
    <property type="match status" value="1"/>
</dbReference>
<dbReference type="GO" id="GO:0005634">
    <property type="term" value="C:nucleus"/>
    <property type="evidence" value="ECO:0007669"/>
    <property type="project" value="UniProtKB-SubCell"/>
</dbReference>
<evidence type="ECO:0000256" key="6">
    <source>
        <dbReference type="ARBA" id="ARBA00024343"/>
    </source>
</evidence>
<dbReference type="GO" id="GO:0003700">
    <property type="term" value="F:DNA-binding transcription factor activity"/>
    <property type="evidence" value="ECO:0007669"/>
    <property type="project" value="InterPro"/>
</dbReference>
<protein>
    <submittedName>
        <fullName evidence="9">EREBP-like factor</fullName>
    </submittedName>
</protein>
<dbReference type="PRINTS" id="PR00367">
    <property type="entry name" value="ETHRSPELEMNT"/>
</dbReference>
<keyword evidence="2" id="KW-0805">Transcription regulation</keyword>
<dbReference type="Gramene" id="Vigun08g162600.1.v1.2">
    <property type="protein sequence ID" value="Vigun08g162600.1.v1.2.CDS.1"/>
    <property type="gene ID" value="Vigun08g162600.v1.2"/>
</dbReference>
<proteinExistence type="inferred from homology"/>
<keyword evidence="4" id="KW-0804">Transcription</keyword>
<dbReference type="InterPro" id="IPR036955">
    <property type="entry name" value="AP2/ERF_dom_sf"/>
</dbReference>
<evidence type="ECO:0000256" key="2">
    <source>
        <dbReference type="ARBA" id="ARBA00023015"/>
    </source>
</evidence>
<keyword evidence="10" id="KW-1185">Reference proteome</keyword>
<feature type="compositionally biased region" description="Low complexity" evidence="7">
    <location>
        <begin position="1"/>
        <end position="33"/>
    </location>
</feature>
<feature type="region of interest" description="Disordered" evidence="7">
    <location>
        <begin position="1"/>
        <end position="53"/>
    </location>
</feature>
<evidence type="ECO:0000256" key="4">
    <source>
        <dbReference type="ARBA" id="ARBA00023163"/>
    </source>
</evidence>
<accession>A0A4D6ML71</accession>
<dbReference type="InterPro" id="IPR001471">
    <property type="entry name" value="AP2/ERF_dom"/>
</dbReference>
<dbReference type="SMART" id="SM00380">
    <property type="entry name" value="AP2"/>
    <property type="match status" value="1"/>
</dbReference>
<keyword evidence="5" id="KW-0539">Nucleus</keyword>
<evidence type="ECO:0000256" key="5">
    <source>
        <dbReference type="ARBA" id="ARBA00023242"/>
    </source>
</evidence>
<dbReference type="GO" id="GO:0045893">
    <property type="term" value="P:positive regulation of DNA-templated transcription"/>
    <property type="evidence" value="ECO:0007669"/>
    <property type="project" value="TreeGrafter"/>
</dbReference>
<dbReference type="PANTHER" id="PTHR31241">
    <property type="entry name" value="DEHYDRATION-RESPONSIVE ELEMENT-BINDING PROTEIN 2C"/>
    <property type="match status" value="1"/>
</dbReference>
<dbReference type="GO" id="GO:0000976">
    <property type="term" value="F:transcription cis-regulatory region binding"/>
    <property type="evidence" value="ECO:0007669"/>
    <property type="project" value="TreeGrafter"/>
</dbReference>
<dbReference type="OrthoDB" id="1938645at2759"/>
<feature type="region of interest" description="Disordered" evidence="7">
    <location>
        <begin position="109"/>
        <end position="135"/>
    </location>
</feature>
<dbReference type="EMBL" id="CP039351">
    <property type="protein sequence ID" value="QCE01352.1"/>
    <property type="molecule type" value="Genomic_DNA"/>
</dbReference>
<sequence>MASLQPQPQETKPTATTATPSTPSQTSNTSNDTKTARKCKGKGGPDNNKFRYRGVRQRSWGKWVAEIREPRKRTRKWLGTFSTAEDAARAYDRAALILYGSRAQLNLQPSGSFSHSPSSSSSRTTSSSSTQTLRPLLPRPSGFAFNFPFHAAALPYPCAAAYTTTFNYTAQALRPNENSNNTVHAHHRHHQVVQMPHALSTSYQNSESDVSLGGNNTTVDSSSRSTSYQKHGFQDNNRLHVQPDDSPNHRQHQNGDVDVDGVNSVVGSEEANMEASEDPDLSLVGTVGLGSSSSLWPLANDDDYSGSLWDYNDPIFFDL</sequence>
<dbReference type="InterPro" id="IPR016177">
    <property type="entry name" value="DNA-bd_dom_sf"/>
</dbReference>
<evidence type="ECO:0000259" key="8">
    <source>
        <dbReference type="PROSITE" id="PS51032"/>
    </source>
</evidence>
<dbReference type="AlphaFoldDB" id="A0A4D6ML71"/>
<dbReference type="Gene3D" id="3.30.730.10">
    <property type="entry name" value="AP2/ERF domain"/>
    <property type="match status" value="1"/>
</dbReference>
<feature type="region of interest" description="Disordered" evidence="7">
    <location>
        <begin position="199"/>
        <end position="262"/>
    </location>
</feature>
<dbReference type="CDD" id="cd00018">
    <property type="entry name" value="AP2"/>
    <property type="match status" value="1"/>
</dbReference>
<feature type="compositionally biased region" description="Basic and acidic residues" evidence="7">
    <location>
        <begin position="237"/>
        <end position="248"/>
    </location>
</feature>
<evidence type="ECO:0000313" key="9">
    <source>
        <dbReference type="EMBL" id="QCE01352.1"/>
    </source>
</evidence>
<feature type="domain" description="AP2/ERF" evidence="8">
    <location>
        <begin position="51"/>
        <end position="108"/>
    </location>
</feature>
<dbReference type="SUPFAM" id="SSF54171">
    <property type="entry name" value="DNA-binding domain"/>
    <property type="match status" value="1"/>
</dbReference>
<evidence type="ECO:0000256" key="1">
    <source>
        <dbReference type="ARBA" id="ARBA00004123"/>
    </source>
</evidence>
<evidence type="ECO:0000256" key="7">
    <source>
        <dbReference type="SAM" id="MobiDB-lite"/>
    </source>
</evidence>
<dbReference type="FunFam" id="3.30.730.10:FF:000001">
    <property type="entry name" value="Ethylene-responsive transcription factor 2"/>
    <property type="match status" value="1"/>
</dbReference>